<evidence type="ECO:0000259" key="12">
    <source>
        <dbReference type="Pfam" id="PF13493"/>
    </source>
</evidence>
<organism evidence="14">
    <name type="scientific">Bradyrhizobium barranii subsp. barranii</name>
    <dbReference type="NCBI Taxonomy" id="2823807"/>
    <lineage>
        <taxon>Bacteria</taxon>
        <taxon>Pseudomonadati</taxon>
        <taxon>Pseudomonadota</taxon>
        <taxon>Alphaproteobacteria</taxon>
        <taxon>Hyphomicrobiales</taxon>
        <taxon>Nitrobacteraceae</taxon>
        <taxon>Bradyrhizobium</taxon>
        <taxon>Bradyrhizobium barranii</taxon>
    </lineage>
</organism>
<evidence type="ECO:0000256" key="5">
    <source>
        <dbReference type="ARBA" id="ARBA00022741"/>
    </source>
</evidence>
<dbReference type="Gene3D" id="1.20.120.620">
    <property type="entry name" value="Backbone structure of the membrane domain of e. Coli histidine kinase receptor kdpd"/>
    <property type="match status" value="1"/>
</dbReference>
<reference evidence="13" key="3">
    <citation type="submission" date="2021-03" db="EMBL/GenBank/DDBJ databases">
        <title>Whole Genome Sequence of Bradyrhizobium sp. Strain 144S4.</title>
        <authorList>
            <person name="Bromfield E.S.P."/>
            <person name="Cloutier S."/>
        </authorList>
    </citation>
    <scope>NUCLEOTIDE SEQUENCE [LARGE SCALE GENOMIC DNA]</scope>
    <source>
        <strain evidence="13">144S4</strain>
    </source>
</reference>
<evidence type="ECO:0000313" key="14">
    <source>
        <dbReference type="EMBL" id="NYY90059.1"/>
    </source>
</evidence>
<keyword evidence="9" id="KW-0902">Two-component regulatory system</keyword>
<evidence type="ECO:0000313" key="16">
    <source>
        <dbReference type="EMBL" id="UGX93882.1"/>
    </source>
</evidence>
<reference evidence="16 17" key="1">
    <citation type="journal article" date="2017" name="Syst. Appl. Microbiol.">
        <title>Soybeans inoculated with root zone soils of Canadian native legumes harbour diverse and novel Bradyrhizobium spp. that possess agricultural potential.</title>
        <authorList>
            <person name="Bromfield E.S.P."/>
            <person name="Cloutier S."/>
            <person name="Tambong J.T."/>
            <person name="Tran Thi T.V."/>
        </authorList>
    </citation>
    <scope>NUCLEOTIDE SEQUENCE [LARGE SCALE GENOMIC DNA]</scope>
    <source>
        <strain evidence="16 17">323S2</strain>
    </source>
</reference>
<evidence type="ECO:0000256" key="1">
    <source>
        <dbReference type="ARBA" id="ARBA00004141"/>
    </source>
</evidence>
<evidence type="ECO:0000256" key="10">
    <source>
        <dbReference type="ARBA" id="ARBA00023136"/>
    </source>
</evidence>
<dbReference type="Pfam" id="PF13493">
    <property type="entry name" value="DUF4118"/>
    <property type="match status" value="1"/>
</dbReference>
<dbReference type="InterPro" id="IPR025201">
    <property type="entry name" value="KdpD_TM"/>
</dbReference>
<keyword evidence="8 11" id="KW-1133">Transmembrane helix</keyword>
<dbReference type="Proteomes" id="UP000664702">
    <property type="component" value="Chromosome"/>
</dbReference>
<comment type="subcellular location">
    <subcellularLocation>
        <location evidence="1">Membrane</location>
        <topology evidence="1">Multi-pass membrane protein</topology>
    </subcellularLocation>
</comment>
<evidence type="ECO:0000256" key="9">
    <source>
        <dbReference type="ARBA" id="ARBA00023012"/>
    </source>
</evidence>
<evidence type="ECO:0000313" key="17">
    <source>
        <dbReference type="Proteomes" id="UP000564836"/>
    </source>
</evidence>
<dbReference type="EMBL" id="JAGEMI010000001">
    <property type="protein sequence ID" value="MBO1860336.1"/>
    <property type="molecule type" value="Genomic_DNA"/>
</dbReference>
<evidence type="ECO:0000313" key="15">
    <source>
        <dbReference type="EMBL" id="UEM13262.1"/>
    </source>
</evidence>
<protein>
    <submittedName>
        <fullName evidence="14">DUF4118 domain-containing protein</fullName>
    </submittedName>
</protein>
<keyword evidence="10 11" id="KW-0472">Membrane</keyword>
<evidence type="ECO:0000256" key="11">
    <source>
        <dbReference type="SAM" id="Phobius"/>
    </source>
</evidence>
<reference evidence="14" key="2">
    <citation type="submission" date="2020-06" db="EMBL/GenBank/DDBJ databases">
        <title>Whole Genome Sequence of Bradyrhizobium sp. Strain 323S2.</title>
        <authorList>
            <person name="Bromfield E.S.P."/>
        </authorList>
    </citation>
    <scope>NUCLEOTIDE SEQUENCE [LARGE SCALE GENOMIC DNA]</scope>
    <source>
        <strain evidence="14">323S2</strain>
    </source>
</reference>
<name>A0A7Z0QAP7_9BRAD</name>
<evidence type="ECO:0000256" key="4">
    <source>
        <dbReference type="ARBA" id="ARBA00022692"/>
    </source>
</evidence>
<dbReference type="EMBL" id="CP086136">
    <property type="protein sequence ID" value="UEM13262.1"/>
    <property type="molecule type" value="Genomic_DNA"/>
</dbReference>
<sequence length="129" mass="14123">MRSSVTLPERWPRIEPWSWRSFAASLLLVLASVAAQMILVDLGLELAFAAFFPAVLVSGFLGGKPAGTFAAVVTFPLVWWTFLPPAFEFSPLGTAACEDIKLFFLGSVLLVYFADLCRDLDPLDTTPHS</sequence>
<keyword evidence="2" id="KW-0597">Phosphoprotein</keyword>
<dbReference type="EMBL" id="CP088280">
    <property type="protein sequence ID" value="UGX93882.1"/>
    <property type="molecule type" value="Genomic_DNA"/>
</dbReference>
<feature type="transmembrane region" description="Helical" evidence="11">
    <location>
        <begin position="46"/>
        <end position="62"/>
    </location>
</feature>
<keyword evidence="5" id="KW-0547">Nucleotide-binding</keyword>
<feature type="domain" description="Sensor protein KdpD transmembrane" evidence="12">
    <location>
        <begin position="23"/>
        <end position="115"/>
    </location>
</feature>
<reference evidence="17 18" key="4">
    <citation type="journal article" date="2022" name="Int. J. Syst. Evol. Microbiol.">
        <title>Strains of Bradyrhizobium barranii sp. nov. associated with legumes native to Canada are symbionts of soybeans and belong to different subspecies (subsp. barranii subsp. nov. and subsp. apii subsp. nov.) and symbiovars (sv. glycinearum and sv. septentrionale).</title>
        <authorList>
            <person name="Bromfield E.S.P."/>
            <person name="Cloutier S."/>
            <person name="Wasai-Hara S."/>
            <person name="Minamisawa K."/>
        </authorList>
    </citation>
    <scope>NUCLEOTIDE SEQUENCE [LARGE SCALE GENOMIC DNA]</scope>
    <source>
        <strain evidence="18">144S4</strain>
        <strain evidence="15 17">323S2</strain>
    </source>
</reference>
<dbReference type="Proteomes" id="UP000564836">
    <property type="component" value="Chromosome"/>
</dbReference>
<evidence type="ECO:0000313" key="13">
    <source>
        <dbReference type="EMBL" id="MBO1860336.1"/>
    </source>
</evidence>
<proteinExistence type="predicted"/>
<accession>A0A7Z0QAP7</accession>
<feature type="transmembrane region" description="Helical" evidence="11">
    <location>
        <begin position="21"/>
        <end position="40"/>
    </location>
</feature>
<keyword evidence="3" id="KW-0808">Transferase</keyword>
<dbReference type="KEGG" id="bban:J4G43_002625"/>
<evidence type="ECO:0000256" key="2">
    <source>
        <dbReference type="ARBA" id="ARBA00022553"/>
    </source>
</evidence>
<evidence type="ECO:0000256" key="3">
    <source>
        <dbReference type="ARBA" id="ARBA00022679"/>
    </source>
</evidence>
<dbReference type="InterPro" id="IPR038318">
    <property type="entry name" value="KdpD_sf"/>
</dbReference>
<keyword evidence="4 11" id="KW-0812">Transmembrane</keyword>
<evidence type="ECO:0000256" key="8">
    <source>
        <dbReference type="ARBA" id="ARBA00022989"/>
    </source>
</evidence>
<evidence type="ECO:0000313" key="18">
    <source>
        <dbReference type="Proteomes" id="UP000664702"/>
    </source>
</evidence>
<dbReference type="RefSeq" id="WP_063629889.1">
    <property type="nucleotide sequence ID" value="NZ_CP086136.1"/>
</dbReference>
<dbReference type="EMBL" id="JACBFH010000001">
    <property type="protein sequence ID" value="NYY90059.1"/>
    <property type="molecule type" value="Genomic_DNA"/>
</dbReference>
<dbReference type="AlphaFoldDB" id="A0A7Z0QAP7"/>
<evidence type="ECO:0000256" key="6">
    <source>
        <dbReference type="ARBA" id="ARBA00022777"/>
    </source>
</evidence>
<feature type="transmembrane region" description="Helical" evidence="11">
    <location>
        <begin position="69"/>
        <end position="87"/>
    </location>
</feature>
<keyword evidence="7" id="KW-0067">ATP-binding</keyword>
<keyword evidence="6" id="KW-0418">Kinase</keyword>
<gene>
    <name evidence="16" type="ORF">G6321_00051380</name>
    <name evidence="14" type="ORF">G6321_17025</name>
    <name evidence="15" type="ORF">J4G43_002625</name>
    <name evidence="13" type="ORF">J4G43_04870</name>
</gene>
<evidence type="ECO:0000256" key="7">
    <source>
        <dbReference type="ARBA" id="ARBA00022840"/>
    </source>
</evidence>